<evidence type="ECO:0000256" key="6">
    <source>
        <dbReference type="SAM" id="Phobius"/>
    </source>
</evidence>
<comment type="subcellular location">
    <subcellularLocation>
        <location evidence="1">Membrane</location>
        <topology evidence="1">Multi-pass membrane protein</topology>
    </subcellularLocation>
</comment>
<feature type="transmembrane region" description="Helical" evidence="6">
    <location>
        <begin position="194"/>
        <end position="214"/>
    </location>
</feature>
<dbReference type="eggNOG" id="COG0628">
    <property type="taxonomic scope" value="Bacteria"/>
</dbReference>
<dbReference type="AlphaFoldDB" id="I3ZMA2"/>
<evidence type="ECO:0000256" key="5">
    <source>
        <dbReference type="ARBA" id="ARBA00023136"/>
    </source>
</evidence>
<organism evidence="7 8">
    <name type="scientific">Terriglobus roseus (strain DSM 18391 / NRRL B-41598 / KBS 63)</name>
    <dbReference type="NCBI Taxonomy" id="926566"/>
    <lineage>
        <taxon>Bacteria</taxon>
        <taxon>Pseudomonadati</taxon>
        <taxon>Acidobacteriota</taxon>
        <taxon>Terriglobia</taxon>
        <taxon>Terriglobales</taxon>
        <taxon>Acidobacteriaceae</taxon>
        <taxon>Terriglobus</taxon>
    </lineage>
</organism>
<dbReference type="EMBL" id="CP003379">
    <property type="protein sequence ID" value="AFL90370.1"/>
    <property type="molecule type" value="Genomic_DNA"/>
</dbReference>
<dbReference type="Proteomes" id="UP000006056">
    <property type="component" value="Chromosome"/>
</dbReference>
<evidence type="ECO:0000313" key="7">
    <source>
        <dbReference type="EMBL" id="AFL90370.1"/>
    </source>
</evidence>
<feature type="transmembrane region" description="Helical" evidence="6">
    <location>
        <begin position="50"/>
        <end position="71"/>
    </location>
</feature>
<keyword evidence="5 6" id="KW-0472">Membrane</keyword>
<keyword evidence="8" id="KW-1185">Reference proteome</keyword>
<evidence type="ECO:0000256" key="4">
    <source>
        <dbReference type="ARBA" id="ARBA00022989"/>
    </source>
</evidence>
<sequence length="336" mass="35490">MLFLLTMLLILLALGIAAPFMPALTWSIALAVSVQRPYRWLLRKTHRPALAAGLGTILVMLLIVGPVLLLLERLASQFFQVVPLFTSGAAQDWVQATLQSHPKLNSLLSQATAGMDLKDSARTAAAFIAGKLQGILAGSVNTLTQMAIMLYALFFFLLDGKQIATALGSILPMTAGESSNLLRRMQSAVEASILGSLTIAAIQGTVGGIIFALLGVPNAILWGFMMGVLATVPSLGTFLVWAPVAVFLLLSGHVIKAAILVACGMFIIGSIDNVLYPSLVSKRLEMHTLAAFFGVLGGVAIFGISGLVLGPLVLVTATELIRIWLPGAFRVPTTES</sequence>
<protein>
    <submittedName>
        <fullName evidence="7">Putative permease</fullName>
    </submittedName>
</protein>
<gene>
    <name evidence="7" type="ordered locus">Terro_4164</name>
</gene>
<accession>I3ZMA2</accession>
<name>I3ZMA2_TERRK</name>
<feature type="transmembrane region" description="Helical" evidence="6">
    <location>
        <begin position="220"/>
        <end position="250"/>
    </location>
</feature>
<feature type="transmembrane region" description="Helical" evidence="6">
    <location>
        <begin position="288"/>
        <end position="315"/>
    </location>
</feature>
<dbReference type="STRING" id="926566.Terro_4164"/>
<feature type="transmembrane region" description="Helical" evidence="6">
    <location>
        <begin position="257"/>
        <end position="276"/>
    </location>
</feature>
<evidence type="ECO:0000256" key="1">
    <source>
        <dbReference type="ARBA" id="ARBA00004141"/>
    </source>
</evidence>
<feature type="transmembrane region" description="Helical" evidence="6">
    <location>
        <begin position="135"/>
        <end position="157"/>
    </location>
</feature>
<dbReference type="PANTHER" id="PTHR21716">
    <property type="entry name" value="TRANSMEMBRANE PROTEIN"/>
    <property type="match status" value="1"/>
</dbReference>
<dbReference type="GO" id="GO:0016020">
    <property type="term" value="C:membrane"/>
    <property type="evidence" value="ECO:0007669"/>
    <property type="project" value="UniProtKB-SubCell"/>
</dbReference>
<dbReference type="Pfam" id="PF01594">
    <property type="entry name" value="AI-2E_transport"/>
    <property type="match status" value="1"/>
</dbReference>
<keyword evidence="4 6" id="KW-1133">Transmembrane helix</keyword>
<reference evidence="7 8" key="1">
    <citation type="submission" date="2012-06" db="EMBL/GenBank/DDBJ databases">
        <title>Complete genome of Terriglobus roseus DSM 18391.</title>
        <authorList>
            <consortium name="US DOE Joint Genome Institute (JGI-PGF)"/>
            <person name="Lucas S."/>
            <person name="Copeland A."/>
            <person name="Lapidus A."/>
            <person name="Glavina del Rio T."/>
            <person name="Dalin E."/>
            <person name="Tice H."/>
            <person name="Bruce D."/>
            <person name="Goodwin L."/>
            <person name="Pitluck S."/>
            <person name="Peters L."/>
            <person name="Mikhailova N."/>
            <person name="Munk A.C.C."/>
            <person name="Kyrpides N."/>
            <person name="Mavromatis K."/>
            <person name="Ivanova N."/>
            <person name="Brettin T."/>
            <person name="Detter J.C."/>
            <person name="Han C."/>
            <person name="Larimer F."/>
            <person name="Land M."/>
            <person name="Hauser L."/>
            <person name="Markowitz V."/>
            <person name="Cheng J.-F."/>
            <person name="Hugenholtz P."/>
            <person name="Woyke T."/>
            <person name="Wu D."/>
            <person name="Brambilla E."/>
            <person name="Klenk H.-P."/>
            <person name="Eisen J.A."/>
        </authorList>
    </citation>
    <scope>NUCLEOTIDE SEQUENCE [LARGE SCALE GENOMIC DNA]</scope>
    <source>
        <strain evidence="8">DSM 18391 / NRRL B-41598 / KBS 63</strain>
    </source>
</reference>
<comment type="similarity">
    <text evidence="2">Belongs to the autoinducer-2 exporter (AI-2E) (TC 2.A.86) family.</text>
</comment>
<dbReference type="KEGG" id="trs:Terro_4164"/>
<dbReference type="PANTHER" id="PTHR21716:SF4">
    <property type="entry name" value="TRANSMEMBRANE PROTEIN 245"/>
    <property type="match status" value="1"/>
</dbReference>
<evidence type="ECO:0000256" key="3">
    <source>
        <dbReference type="ARBA" id="ARBA00022692"/>
    </source>
</evidence>
<proteinExistence type="inferred from homology"/>
<dbReference type="InterPro" id="IPR002549">
    <property type="entry name" value="AI-2E-like"/>
</dbReference>
<evidence type="ECO:0000256" key="2">
    <source>
        <dbReference type="ARBA" id="ARBA00009773"/>
    </source>
</evidence>
<keyword evidence="3 6" id="KW-0812">Transmembrane</keyword>
<dbReference type="HOGENOM" id="CLU_041771_2_1_0"/>
<evidence type="ECO:0000313" key="8">
    <source>
        <dbReference type="Proteomes" id="UP000006056"/>
    </source>
</evidence>